<comment type="similarity">
    <text evidence="3 8">Belongs to the TrpF family.</text>
</comment>
<reference evidence="11" key="1">
    <citation type="submission" date="2021-05" db="EMBL/GenBank/DDBJ databases">
        <title>Genomic insights into ecological role and evolution of a novel Thermoplasmata order Candidatus Sysuiplasmatales.</title>
        <authorList>
            <person name="Yuan Y."/>
        </authorList>
    </citation>
    <scope>NUCLEOTIDE SEQUENCE</scope>
    <source>
        <strain evidence="11">TUT19-bin139</strain>
        <strain evidence="10">YP2-bin.285</strain>
    </source>
</reference>
<evidence type="ECO:0000256" key="1">
    <source>
        <dbReference type="ARBA" id="ARBA00001164"/>
    </source>
</evidence>
<dbReference type="UniPathway" id="UPA00035">
    <property type="reaction ID" value="UER00042"/>
</dbReference>
<comment type="catalytic activity">
    <reaction evidence="1 8">
        <text>N-(5-phospho-beta-D-ribosyl)anthranilate = 1-(2-carboxyphenylamino)-1-deoxy-D-ribulose 5-phosphate</text>
        <dbReference type="Rhea" id="RHEA:21540"/>
        <dbReference type="ChEBI" id="CHEBI:18277"/>
        <dbReference type="ChEBI" id="CHEBI:58613"/>
        <dbReference type="EC" id="5.3.1.24"/>
    </reaction>
</comment>
<evidence type="ECO:0000256" key="7">
    <source>
        <dbReference type="ARBA" id="ARBA00023235"/>
    </source>
</evidence>
<dbReference type="CDD" id="cd00405">
    <property type="entry name" value="PRAI"/>
    <property type="match status" value="1"/>
</dbReference>
<evidence type="ECO:0000313" key="10">
    <source>
        <dbReference type="EMBL" id="MBX8631679.1"/>
    </source>
</evidence>
<dbReference type="EC" id="5.3.1.24" evidence="8"/>
<dbReference type="Proteomes" id="UP000750197">
    <property type="component" value="Unassembled WGS sequence"/>
</dbReference>
<dbReference type="EMBL" id="JAGVSJ010000007">
    <property type="protein sequence ID" value="MBX8631679.1"/>
    <property type="molecule type" value="Genomic_DNA"/>
</dbReference>
<protein>
    <recommendedName>
        <fullName evidence="8">N-(5'-phosphoribosyl)anthranilate isomerase</fullName>
        <shortName evidence="8">PRAI</shortName>
        <ecNumber evidence="8">5.3.1.24</ecNumber>
    </recommendedName>
</protein>
<dbReference type="InterPro" id="IPR011060">
    <property type="entry name" value="RibuloseP-bd_barrel"/>
</dbReference>
<evidence type="ECO:0000256" key="2">
    <source>
        <dbReference type="ARBA" id="ARBA00004664"/>
    </source>
</evidence>
<evidence type="ECO:0000313" key="11">
    <source>
        <dbReference type="EMBL" id="MBX8643852.1"/>
    </source>
</evidence>
<dbReference type="PANTHER" id="PTHR42894:SF1">
    <property type="entry name" value="N-(5'-PHOSPHORIBOSYL)ANTHRANILATE ISOMERASE"/>
    <property type="match status" value="1"/>
</dbReference>
<evidence type="ECO:0000256" key="8">
    <source>
        <dbReference type="HAMAP-Rule" id="MF_00135"/>
    </source>
</evidence>
<dbReference type="Pfam" id="PF00697">
    <property type="entry name" value="PRAI"/>
    <property type="match status" value="1"/>
</dbReference>
<evidence type="ECO:0000256" key="6">
    <source>
        <dbReference type="ARBA" id="ARBA00023141"/>
    </source>
</evidence>
<comment type="caution">
    <text evidence="11">The sequence shown here is derived from an EMBL/GenBank/DDBJ whole genome shotgun (WGS) entry which is preliminary data.</text>
</comment>
<dbReference type="InterPro" id="IPR044643">
    <property type="entry name" value="TrpF_fam"/>
</dbReference>
<sequence length="198" mass="21288">MDYAAAADYIGFVVEVAGSRRSVAVEEAVPLFRHASEFAKTVAVVKNAESTFINSIAQLLRPDFIQLHTRATPEQLAALSDISGTGLIALVMPGNDDVQSARQISRVCDMVVADTAVSGESGGTGKVHDWSITRRIRDAIYPRPLMLSGGLNEENVDDAIRTVVPAAVDVSSGVEENGMKSLRKVDRFIRKVRGIGYA</sequence>
<evidence type="ECO:0000256" key="4">
    <source>
        <dbReference type="ARBA" id="ARBA00022605"/>
    </source>
</evidence>
<keyword evidence="4 8" id="KW-0028">Amino-acid biosynthesis</keyword>
<gene>
    <name evidence="8" type="primary">trpF</name>
    <name evidence="10" type="ORF">J9259_04055</name>
    <name evidence="11" type="ORF">KIY12_03910</name>
</gene>
<dbReference type="Proteomes" id="UP000716004">
    <property type="component" value="Unassembled WGS sequence"/>
</dbReference>
<evidence type="ECO:0000259" key="9">
    <source>
        <dbReference type="Pfam" id="PF00697"/>
    </source>
</evidence>
<dbReference type="PANTHER" id="PTHR42894">
    <property type="entry name" value="N-(5'-PHOSPHORIBOSYL)ANTHRANILATE ISOMERASE"/>
    <property type="match status" value="1"/>
</dbReference>
<dbReference type="Gene3D" id="3.20.20.70">
    <property type="entry name" value="Aldolase class I"/>
    <property type="match status" value="1"/>
</dbReference>
<evidence type="ECO:0000256" key="3">
    <source>
        <dbReference type="ARBA" id="ARBA00007571"/>
    </source>
</evidence>
<keyword evidence="5 8" id="KW-0822">Tryptophan biosynthesis</keyword>
<organism evidence="11 12">
    <name type="scientific">Candidatus Sysuiplasma superficiale</name>
    <dbReference type="NCBI Taxonomy" id="2823368"/>
    <lineage>
        <taxon>Archaea</taxon>
        <taxon>Methanobacteriati</taxon>
        <taxon>Thermoplasmatota</taxon>
        <taxon>Thermoplasmata</taxon>
        <taxon>Candidatus Sysuiplasmatales</taxon>
        <taxon>Candidatus Sysuiplasmataceae</taxon>
        <taxon>Candidatus Sysuiplasma</taxon>
    </lineage>
</organism>
<evidence type="ECO:0000313" key="12">
    <source>
        <dbReference type="Proteomes" id="UP000750197"/>
    </source>
</evidence>
<feature type="domain" description="N-(5'phosphoribosyl) anthranilate isomerase (PRAI)" evidence="9">
    <location>
        <begin position="6"/>
        <end position="190"/>
    </location>
</feature>
<keyword evidence="6 8" id="KW-0057">Aromatic amino acid biosynthesis</keyword>
<dbReference type="AlphaFoldDB" id="A0A8J7YSP5"/>
<dbReference type="GO" id="GO:0004640">
    <property type="term" value="F:phosphoribosylanthranilate isomerase activity"/>
    <property type="evidence" value="ECO:0007669"/>
    <property type="project" value="UniProtKB-UniRule"/>
</dbReference>
<proteinExistence type="inferred from homology"/>
<dbReference type="GO" id="GO:0000162">
    <property type="term" value="P:L-tryptophan biosynthetic process"/>
    <property type="evidence" value="ECO:0007669"/>
    <property type="project" value="UniProtKB-UniRule"/>
</dbReference>
<accession>A0A8J7YSP5</accession>
<name>A0A8J7YSP5_9ARCH</name>
<dbReference type="EMBL" id="JAHEAC010000023">
    <property type="protein sequence ID" value="MBX8643852.1"/>
    <property type="molecule type" value="Genomic_DNA"/>
</dbReference>
<dbReference type="HAMAP" id="MF_00135">
    <property type="entry name" value="PRAI"/>
    <property type="match status" value="1"/>
</dbReference>
<keyword evidence="7 8" id="KW-0413">Isomerase</keyword>
<dbReference type="SUPFAM" id="SSF51366">
    <property type="entry name" value="Ribulose-phoshate binding barrel"/>
    <property type="match status" value="1"/>
</dbReference>
<evidence type="ECO:0000256" key="5">
    <source>
        <dbReference type="ARBA" id="ARBA00022822"/>
    </source>
</evidence>
<dbReference type="InterPro" id="IPR013785">
    <property type="entry name" value="Aldolase_TIM"/>
</dbReference>
<comment type="pathway">
    <text evidence="2 8">Amino-acid biosynthesis; L-tryptophan biosynthesis; L-tryptophan from chorismate: step 3/5.</text>
</comment>
<dbReference type="InterPro" id="IPR001240">
    <property type="entry name" value="PRAI_dom"/>
</dbReference>